<dbReference type="EMBL" id="SZNK01000001">
    <property type="protein sequence ID" value="TKI55941.1"/>
    <property type="molecule type" value="Genomic_DNA"/>
</dbReference>
<dbReference type="Pfam" id="PF12952">
    <property type="entry name" value="DUF3841"/>
    <property type="match status" value="1"/>
</dbReference>
<accession>A0A4U2Y9H3</accession>
<reference evidence="1 2" key="1">
    <citation type="submission" date="2019-04" db="EMBL/GenBank/DDBJ databases">
        <title>Whole genome sequencing of Brevibacillus sp. TGS2-1.</title>
        <authorList>
            <person name="Choi A."/>
        </authorList>
    </citation>
    <scope>NUCLEOTIDE SEQUENCE [LARGE SCALE GENOMIC DNA]</scope>
    <source>
        <strain evidence="1 2">TGS2-1</strain>
    </source>
</reference>
<comment type="caution">
    <text evidence="1">The sequence shown here is derived from an EMBL/GenBank/DDBJ whole genome shotgun (WGS) entry which is preliminary data.</text>
</comment>
<dbReference type="Proteomes" id="UP000307841">
    <property type="component" value="Unassembled WGS sequence"/>
</dbReference>
<dbReference type="InterPro" id="IPR024211">
    <property type="entry name" value="DUF3841"/>
</dbReference>
<evidence type="ECO:0000313" key="1">
    <source>
        <dbReference type="EMBL" id="TKI55941.1"/>
    </source>
</evidence>
<evidence type="ECO:0000313" key="2">
    <source>
        <dbReference type="Proteomes" id="UP000307841"/>
    </source>
</evidence>
<dbReference type="AlphaFoldDB" id="A0A4U2Y9H3"/>
<sequence>MATYWTLQTEIAWKHFKEQGYLEGSPAHAMYPDEYQWMMKQMKKRLSNYRGEHPIWLWMKKPDMRHTGHFQEGTRCVRLTIELNKGDVLVSDFDDWHFVLNNWFCSDNEQEDSAFEKGLLKISKEVSWERIFELNRVRDPKWHGDGERILQGTTGRIEIHHVKIVEHFVTR</sequence>
<name>A0A4U2Y9H3_9BACL</name>
<proteinExistence type="predicted"/>
<dbReference type="OrthoDB" id="286252at2"/>
<gene>
    <name evidence="1" type="ORF">E8L90_11020</name>
</gene>
<protein>
    <submittedName>
        <fullName evidence="1">DUF3841 domain-containing protein</fullName>
    </submittedName>
</protein>
<keyword evidence="2" id="KW-1185">Reference proteome</keyword>
<dbReference type="RefSeq" id="WP_137029437.1">
    <property type="nucleotide sequence ID" value="NZ_SZNK01000001.1"/>
</dbReference>
<organism evidence="1 2">
    <name type="scientific">Brevibacillus antibioticus</name>
    <dbReference type="NCBI Taxonomy" id="2570228"/>
    <lineage>
        <taxon>Bacteria</taxon>
        <taxon>Bacillati</taxon>
        <taxon>Bacillota</taxon>
        <taxon>Bacilli</taxon>
        <taxon>Bacillales</taxon>
        <taxon>Paenibacillaceae</taxon>
        <taxon>Brevibacillus</taxon>
    </lineage>
</organism>